<keyword evidence="3" id="KW-1185">Reference proteome</keyword>
<name>A0A444JFX2_9BACT</name>
<organism evidence="2 3">
    <name type="scientific">Candidatus Electrothrix marina</name>
    <dbReference type="NCBI Taxonomy" id="1859130"/>
    <lineage>
        <taxon>Bacteria</taxon>
        <taxon>Pseudomonadati</taxon>
        <taxon>Thermodesulfobacteriota</taxon>
        <taxon>Desulfobulbia</taxon>
        <taxon>Desulfobulbales</taxon>
        <taxon>Desulfobulbaceae</taxon>
        <taxon>Candidatus Electrothrix</taxon>
    </lineage>
</organism>
<dbReference type="InterPro" id="IPR053147">
    <property type="entry name" value="Hsp_HslJ-like"/>
</dbReference>
<keyword evidence="2" id="KW-0346">Stress response</keyword>
<dbReference type="Proteomes" id="UP000288892">
    <property type="component" value="Unassembled WGS sequence"/>
</dbReference>
<protein>
    <submittedName>
        <fullName evidence="2">Heat shock protein HslJ</fullName>
    </submittedName>
</protein>
<evidence type="ECO:0000313" key="2">
    <source>
        <dbReference type="EMBL" id="RWX51996.1"/>
    </source>
</evidence>
<dbReference type="Pfam" id="PF03724">
    <property type="entry name" value="META"/>
    <property type="match status" value="2"/>
</dbReference>
<dbReference type="PROSITE" id="PS51257">
    <property type="entry name" value="PROKAR_LIPOPROTEIN"/>
    <property type="match status" value="1"/>
</dbReference>
<dbReference type="EMBL" id="MTKS01000052">
    <property type="protein sequence ID" value="RWX51996.1"/>
    <property type="molecule type" value="Genomic_DNA"/>
</dbReference>
<accession>A0A444JFX2</accession>
<reference evidence="2 3" key="1">
    <citation type="submission" date="2017-01" db="EMBL/GenBank/DDBJ databases">
        <title>The cable genome- insights into the physiology and evolution of filamentous bacteria capable of sulfide oxidation via long distance electron transfer.</title>
        <authorList>
            <person name="Schreiber L."/>
            <person name="Bjerg J.T."/>
            <person name="Boggild A."/>
            <person name="Van De Vossenberg J."/>
            <person name="Meysman F."/>
            <person name="Nielsen L.P."/>
            <person name="Schramm A."/>
            <person name="Kjeldsen K.U."/>
        </authorList>
    </citation>
    <scope>NUCLEOTIDE SEQUENCE [LARGE SCALE GENOMIC DNA]</scope>
    <source>
        <strain evidence="2">A5</strain>
    </source>
</reference>
<comment type="caution">
    <text evidence="2">The sequence shown here is derived from an EMBL/GenBank/DDBJ whole genome shotgun (WGS) entry which is preliminary data.</text>
</comment>
<feature type="domain" description="DUF306" evidence="1">
    <location>
        <begin position="33"/>
        <end position="137"/>
    </location>
</feature>
<dbReference type="AlphaFoldDB" id="A0A444JFX2"/>
<dbReference type="InterPro" id="IPR038670">
    <property type="entry name" value="HslJ-like_sf"/>
</dbReference>
<evidence type="ECO:0000313" key="3">
    <source>
        <dbReference type="Proteomes" id="UP000288892"/>
    </source>
</evidence>
<evidence type="ECO:0000259" key="1">
    <source>
        <dbReference type="Pfam" id="PF03724"/>
    </source>
</evidence>
<feature type="domain" description="DUF306" evidence="1">
    <location>
        <begin position="143"/>
        <end position="254"/>
    </location>
</feature>
<proteinExistence type="predicted"/>
<gene>
    <name evidence="2" type="ORF">VU01_10526</name>
</gene>
<dbReference type="Gene3D" id="2.40.128.270">
    <property type="match status" value="2"/>
</dbReference>
<dbReference type="PANTHER" id="PTHR35535:SF2">
    <property type="entry name" value="DUF306 DOMAIN-CONTAINING PROTEIN"/>
    <property type="match status" value="1"/>
</dbReference>
<dbReference type="InterPro" id="IPR005184">
    <property type="entry name" value="DUF306_Meta_HslJ"/>
</dbReference>
<dbReference type="PANTHER" id="PTHR35535">
    <property type="entry name" value="HEAT SHOCK PROTEIN HSLJ"/>
    <property type="match status" value="1"/>
</dbReference>
<sequence>MTPKNFVVILTIFAGMMLVGCAFNPPNGEIDLLSDTGWLLTELGGTPIASSSAMTLNFSANGKVNGSDGCNQYWSSYTAGNGIINVSEEMAVTERACPGPIMQQAAAFTTALKQAVAYRTENGQLILLAADGTASAVFLPQNQELNGTFWDVSGYDNGQGTIMRINNSGRKLTASFTADSVSGSSGCNSYSADYTYSAVDQTIQLDGRLMITAMACTDGNIMRQEGDFIAALRTVNSYHIKGNTLTLKAADGSTAVILIRQ</sequence>